<comment type="caution">
    <text evidence="1">The sequence shown here is derived from an EMBL/GenBank/DDBJ whole genome shotgun (WGS) entry which is preliminary data.</text>
</comment>
<evidence type="ECO:0000313" key="1">
    <source>
        <dbReference type="EMBL" id="MBS3180968.1"/>
    </source>
</evidence>
<keyword evidence="2" id="KW-1185">Reference proteome</keyword>
<dbReference type="Proteomes" id="UP000811492">
    <property type="component" value="Unassembled WGS sequence"/>
</dbReference>
<name>A0ABS5M1B1_9MICO</name>
<organism evidence="1 2">
    <name type="scientific">Leucobacter manosquensis</name>
    <dbReference type="NCBI Taxonomy" id="2810611"/>
    <lineage>
        <taxon>Bacteria</taxon>
        <taxon>Bacillati</taxon>
        <taxon>Actinomycetota</taxon>
        <taxon>Actinomycetes</taxon>
        <taxon>Micrococcales</taxon>
        <taxon>Microbacteriaceae</taxon>
        <taxon>Leucobacter</taxon>
    </lineage>
</organism>
<evidence type="ECO:0000313" key="2">
    <source>
        <dbReference type="Proteomes" id="UP000811492"/>
    </source>
</evidence>
<sequence length="331" mass="37387">MNSQAPESATQENSTWFDELLADLSARSEATLAELQDQNPADIDVATRVPWLSRQVLDWLYEIRASLNAESRAAVEAWKESERRQMRRFRELVERAEQRFQASLPPNWHGEGLDFPAVEELEQLQLFEGLPLAWVPPSQVLRRLLRVSSFAERRKVIEEESTVILTSCESTLMQVHDPRLTEWKATALEAVTVMQAGSFRAGQALATVALDSAVTEFVTNGYQHAVAQTVKGKATPPGTLATSLPAWDDVDHPRALLVFYGLWGAHKRYWKKRGDDVPDIYSRHATVHTMSDRQYTNANALIAVMHLIGLLCMLDEMMTEQRTKLTSANRS</sequence>
<accession>A0ABS5M1B1</accession>
<gene>
    <name evidence="1" type="ORF">JSQ98_01915</name>
</gene>
<proteinExistence type="predicted"/>
<dbReference type="RefSeq" id="WP_211648132.1">
    <property type="nucleotide sequence ID" value="NZ_JAFEVO010000001.1"/>
</dbReference>
<dbReference type="EMBL" id="JAFEVO010000001">
    <property type="protein sequence ID" value="MBS3180968.1"/>
    <property type="molecule type" value="Genomic_DNA"/>
</dbReference>
<protein>
    <submittedName>
        <fullName evidence="1">Uncharacterized protein</fullName>
    </submittedName>
</protein>
<reference evidence="1 2" key="1">
    <citation type="submission" date="2021-02" db="EMBL/GenBank/DDBJ databases">
        <title>Draft genome and description of Leucobacter sp nov strain Marseille-Q4368.</title>
        <authorList>
            <person name="Boxberger M."/>
            <person name="La Scola B."/>
        </authorList>
    </citation>
    <scope>NUCLEOTIDE SEQUENCE [LARGE SCALE GENOMIC DNA]</scope>
    <source>
        <strain evidence="1 2">Marseille-Q4368</strain>
    </source>
</reference>